<keyword evidence="4" id="KW-1185">Reference proteome</keyword>
<dbReference type="InterPro" id="IPR011055">
    <property type="entry name" value="Dup_hybrid_motif"/>
</dbReference>
<evidence type="ECO:0000256" key="1">
    <source>
        <dbReference type="SAM" id="Phobius"/>
    </source>
</evidence>
<dbReference type="OrthoDB" id="9815778at2"/>
<evidence type="ECO:0000259" key="2">
    <source>
        <dbReference type="Pfam" id="PF01551"/>
    </source>
</evidence>
<protein>
    <submittedName>
        <fullName evidence="3">Peptidase family M23</fullName>
    </submittedName>
</protein>
<dbReference type="InterPro" id="IPR016047">
    <property type="entry name" value="M23ase_b-sheet_dom"/>
</dbReference>
<dbReference type="Pfam" id="PF01551">
    <property type="entry name" value="Peptidase_M23"/>
    <property type="match status" value="1"/>
</dbReference>
<dbReference type="SUPFAM" id="SSF51261">
    <property type="entry name" value="Duplicated hybrid motif"/>
    <property type="match status" value="1"/>
</dbReference>
<dbReference type="PANTHER" id="PTHR21666">
    <property type="entry name" value="PEPTIDASE-RELATED"/>
    <property type="match status" value="1"/>
</dbReference>
<dbReference type="InterPro" id="IPR023346">
    <property type="entry name" value="Lysozyme-like_dom_sf"/>
</dbReference>
<dbReference type="CDD" id="cd12797">
    <property type="entry name" value="M23_peptidase"/>
    <property type="match status" value="1"/>
</dbReference>
<name>A0A239PF87_9ACTN</name>
<evidence type="ECO:0000313" key="3">
    <source>
        <dbReference type="EMBL" id="SNT65700.1"/>
    </source>
</evidence>
<dbReference type="Proteomes" id="UP000198362">
    <property type="component" value="Unassembled WGS sequence"/>
</dbReference>
<keyword evidence="1" id="KW-0472">Membrane</keyword>
<dbReference type="AlphaFoldDB" id="A0A239PF87"/>
<dbReference type="CDD" id="cd13399">
    <property type="entry name" value="Slt35-like"/>
    <property type="match status" value="1"/>
</dbReference>
<accession>A0A239PF87</accession>
<feature type="transmembrane region" description="Helical" evidence="1">
    <location>
        <begin position="12"/>
        <end position="38"/>
    </location>
</feature>
<proteinExistence type="predicted"/>
<dbReference type="EMBL" id="FZPH01000025">
    <property type="protein sequence ID" value="SNT65700.1"/>
    <property type="molecule type" value="Genomic_DNA"/>
</dbReference>
<feature type="domain" description="M23ase beta-sheet core" evidence="2">
    <location>
        <begin position="247"/>
        <end position="347"/>
    </location>
</feature>
<dbReference type="Gene3D" id="2.70.70.10">
    <property type="entry name" value="Glucose Permease (Domain IIA)"/>
    <property type="match status" value="1"/>
</dbReference>
<keyword evidence="1" id="KW-1133">Transmembrane helix</keyword>
<reference evidence="3 4" key="1">
    <citation type="submission" date="2017-06" db="EMBL/GenBank/DDBJ databases">
        <authorList>
            <person name="Kim H.J."/>
            <person name="Triplett B.A."/>
        </authorList>
    </citation>
    <scope>NUCLEOTIDE SEQUENCE [LARGE SCALE GENOMIC DNA]</scope>
    <source>
        <strain evidence="3 4">CGMCC 4.5593</strain>
    </source>
</reference>
<dbReference type="RefSeq" id="WP_089255381.1">
    <property type="nucleotide sequence ID" value="NZ_FZPH01000025.1"/>
</dbReference>
<gene>
    <name evidence="3" type="ORF">SAMN05421812_12543</name>
</gene>
<organism evidence="3 4">
    <name type="scientific">Asanoa hainanensis</name>
    <dbReference type="NCBI Taxonomy" id="560556"/>
    <lineage>
        <taxon>Bacteria</taxon>
        <taxon>Bacillati</taxon>
        <taxon>Actinomycetota</taxon>
        <taxon>Actinomycetes</taxon>
        <taxon>Micromonosporales</taxon>
        <taxon>Micromonosporaceae</taxon>
        <taxon>Asanoa</taxon>
    </lineage>
</organism>
<sequence length="370" mass="38269">MSGDREAGPPRGLMLLAISALVVVMVCSSGLLVIGGAVGGGLTATPPPTQGTPLRPDAPVPPQYLSWVLKAGALCPELGPAEIAAQIDLESGWNRDAVAHNPASRGGDAMGIAQFQQGTWASWGGDRDQDGRNSPFDAEDAILAMGHLMCDLAEWASQNVEAQHLRGDLLDLAWASYFCGRGCVLAAGGVPAAGLAHDYPGKVRERLAKYGAPNAGGVPVGPGGWTLPLKPGTYSVGSGFGNRWGRLHAGVDLMAKTGTPIYAAAAGTVLDAGCTSAYCDRPGSLNLPGCGLRINLGHAGRIVTRYCHAVRLNVREGQRVAAGQIIAWVGSTGHSSGPHLHFEVHHSAPPASNDNAENPITFLRKAGLRP</sequence>
<keyword evidence="1" id="KW-0812">Transmembrane</keyword>
<dbReference type="GO" id="GO:0004222">
    <property type="term" value="F:metalloendopeptidase activity"/>
    <property type="evidence" value="ECO:0007669"/>
    <property type="project" value="TreeGrafter"/>
</dbReference>
<dbReference type="SUPFAM" id="SSF53955">
    <property type="entry name" value="Lysozyme-like"/>
    <property type="match status" value="1"/>
</dbReference>
<dbReference type="PANTHER" id="PTHR21666:SF270">
    <property type="entry name" value="MUREIN HYDROLASE ACTIVATOR ENVC"/>
    <property type="match status" value="1"/>
</dbReference>
<evidence type="ECO:0000313" key="4">
    <source>
        <dbReference type="Proteomes" id="UP000198362"/>
    </source>
</evidence>
<dbReference type="Gene3D" id="1.10.530.10">
    <property type="match status" value="1"/>
</dbReference>
<dbReference type="InterPro" id="IPR050570">
    <property type="entry name" value="Cell_wall_metabolism_enzyme"/>
</dbReference>